<accession>A0A183I9N9</accession>
<keyword evidence="2" id="KW-1185">Reference proteome</keyword>
<proteinExistence type="predicted"/>
<evidence type="ECO:0000313" key="1">
    <source>
        <dbReference type="EMBL" id="VDO82485.1"/>
    </source>
</evidence>
<dbReference type="EMBL" id="UZAM01000721">
    <property type="protein sequence ID" value="VDO82485.1"/>
    <property type="molecule type" value="Genomic_DNA"/>
</dbReference>
<reference evidence="1 2" key="2">
    <citation type="submission" date="2018-11" db="EMBL/GenBank/DDBJ databases">
        <authorList>
            <consortium name="Pathogen Informatics"/>
        </authorList>
    </citation>
    <scope>NUCLEOTIDE SEQUENCE [LARGE SCALE GENOMIC DNA]</scope>
</reference>
<dbReference type="Proteomes" id="UP000270296">
    <property type="component" value="Unassembled WGS sequence"/>
</dbReference>
<organism evidence="3">
    <name type="scientific">Soboliphyme baturini</name>
    <dbReference type="NCBI Taxonomy" id="241478"/>
    <lineage>
        <taxon>Eukaryota</taxon>
        <taxon>Metazoa</taxon>
        <taxon>Ecdysozoa</taxon>
        <taxon>Nematoda</taxon>
        <taxon>Enoplea</taxon>
        <taxon>Dorylaimia</taxon>
        <taxon>Dioctophymatida</taxon>
        <taxon>Dioctophymatoidea</taxon>
        <taxon>Soboliphymatidae</taxon>
        <taxon>Soboliphyme</taxon>
    </lineage>
</organism>
<name>A0A183I9N9_9BILA</name>
<sequence>MNCPSSKAKPAHQKNPFPISDCCRTEVTGQKRYSIFW</sequence>
<evidence type="ECO:0000313" key="2">
    <source>
        <dbReference type="Proteomes" id="UP000270296"/>
    </source>
</evidence>
<reference evidence="3" key="1">
    <citation type="submission" date="2016-06" db="UniProtKB">
        <authorList>
            <consortium name="WormBaseParasite"/>
        </authorList>
    </citation>
    <scope>IDENTIFICATION</scope>
</reference>
<gene>
    <name evidence="1" type="ORF">SBAD_LOCUS333</name>
</gene>
<protein>
    <submittedName>
        <fullName evidence="1 3">Uncharacterized protein</fullName>
    </submittedName>
</protein>
<dbReference type="AlphaFoldDB" id="A0A183I9N9"/>
<evidence type="ECO:0000313" key="3">
    <source>
        <dbReference type="WBParaSite" id="SBAD_0000035101-mRNA-1"/>
    </source>
</evidence>
<dbReference type="WBParaSite" id="SBAD_0000035101-mRNA-1">
    <property type="protein sequence ID" value="SBAD_0000035101-mRNA-1"/>
    <property type="gene ID" value="SBAD_0000035101"/>
</dbReference>